<evidence type="ECO:0000313" key="3">
    <source>
        <dbReference type="EMBL" id="CAD7703937.1"/>
    </source>
</evidence>
<dbReference type="EMBL" id="CAJHUC010002533">
    <property type="protein sequence ID" value="CAD7703937.1"/>
    <property type="molecule type" value="Genomic_DNA"/>
</dbReference>
<protein>
    <submittedName>
        <fullName evidence="3">Uncharacterized protein</fullName>
    </submittedName>
</protein>
<feature type="region of interest" description="Disordered" evidence="2">
    <location>
        <begin position="253"/>
        <end position="277"/>
    </location>
</feature>
<gene>
    <name evidence="3" type="ORF">OSTQU699_LOCUS9294</name>
</gene>
<feature type="region of interest" description="Disordered" evidence="2">
    <location>
        <begin position="1"/>
        <end position="21"/>
    </location>
</feature>
<feature type="region of interest" description="Disordered" evidence="2">
    <location>
        <begin position="537"/>
        <end position="563"/>
    </location>
</feature>
<feature type="compositionally biased region" description="Polar residues" evidence="2">
    <location>
        <begin position="552"/>
        <end position="563"/>
    </location>
</feature>
<evidence type="ECO:0000313" key="4">
    <source>
        <dbReference type="Proteomes" id="UP000708148"/>
    </source>
</evidence>
<reference evidence="3" key="1">
    <citation type="submission" date="2020-12" db="EMBL/GenBank/DDBJ databases">
        <authorList>
            <person name="Iha C."/>
        </authorList>
    </citation>
    <scope>NUCLEOTIDE SEQUENCE</scope>
</reference>
<evidence type="ECO:0000256" key="1">
    <source>
        <dbReference type="SAM" id="Coils"/>
    </source>
</evidence>
<comment type="caution">
    <text evidence="3">The sequence shown here is derived from an EMBL/GenBank/DDBJ whole genome shotgun (WGS) entry which is preliminary data.</text>
</comment>
<evidence type="ECO:0000256" key="2">
    <source>
        <dbReference type="SAM" id="MobiDB-lite"/>
    </source>
</evidence>
<dbReference type="Proteomes" id="UP000708148">
    <property type="component" value="Unassembled WGS sequence"/>
</dbReference>
<feature type="coiled-coil region" evidence="1">
    <location>
        <begin position="422"/>
        <end position="494"/>
    </location>
</feature>
<dbReference type="AlphaFoldDB" id="A0A8S1JHH1"/>
<organism evidence="3 4">
    <name type="scientific">Ostreobium quekettii</name>
    <dbReference type="NCBI Taxonomy" id="121088"/>
    <lineage>
        <taxon>Eukaryota</taxon>
        <taxon>Viridiplantae</taxon>
        <taxon>Chlorophyta</taxon>
        <taxon>core chlorophytes</taxon>
        <taxon>Ulvophyceae</taxon>
        <taxon>TCBD clade</taxon>
        <taxon>Bryopsidales</taxon>
        <taxon>Ostreobineae</taxon>
        <taxon>Ostreobiaceae</taxon>
        <taxon>Ostreobium</taxon>
    </lineage>
</organism>
<name>A0A8S1JHH1_9CHLO</name>
<accession>A0A8S1JHH1</accession>
<keyword evidence="4" id="KW-1185">Reference proteome</keyword>
<proteinExistence type="predicted"/>
<keyword evidence="1" id="KW-0175">Coiled coil</keyword>
<feature type="compositionally biased region" description="Low complexity" evidence="2">
    <location>
        <begin position="268"/>
        <end position="277"/>
    </location>
</feature>
<sequence>MSHSAPRGGNGHQNSTEKARCVVRTPQPIDGRTSWGFQRKHMRTSRQTLQHKDKCPLRTRPTNNQLLYKAYFRWQHFPKTSYDNEMHLMSETDACASVTAAFLQVLAGLQDAEVAISSQPRNIFKILSTDTRHTKVVDLSSATHRVSDELRRHCLTDNAGSQYSTNLDRNRYGTDDQYMFTVIRHNLRTLDLCPCLVDVEVLDQKSNESILVSAGADACSCQNRDGGGLNGQLLRPTISTSERFDALIAAATGETECSDHNDGPNSPPSLRSKSLSLPRSRLLHTSQCEVDSLQQAMRTYKAEDEVVNGLYHMSESTRDSSKRVKRSCSSLNPPRLFGSGLSDMPWSGLPEKVEDNVRGDVQPEALEAHQEAQMPTQDPVVATGKRGREPEGDLAQWHQVRFVGKQSSVCRATPSQVTPVEFKRLGAEVRDLANEFRQAREELCVAKREAESSAACRREVDNDRKRLRRLENDVEALRTEVAKIQAEKASSDERAKDDLTMSREVISLLLRRLNGFLANPAGGQGAANCDVLKQMRPHAPMPENMSGLPVQASDTPLQATASSQQLSVQERMFSQSHAQVQAQAHAQAQADAQAQIQCHGQTDPQSLVAMLSPMNQNFMLSLGGQSTSSTVLSVGGNMDQTLIPVSQMPLLQTPAPSDMLPLGIGDPLSVRASLETSIALGAAGRGLDARMLGGQVPHPHQGPARVKMEYPKGLPQGLLLEKLELEKLASQVGGQVLPQGM</sequence>
<dbReference type="OrthoDB" id="547452at2759"/>